<name>A0A8S5VDP2_9CAUD</name>
<evidence type="ECO:0000313" key="1">
    <source>
        <dbReference type="EMBL" id="DAG04792.1"/>
    </source>
</evidence>
<dbReference type="EMBL" id="BK016245">
    <property type="protein sequence ID" value="DAG04792.1"/>
    <property type="molecule type" value="Genomic_DNA"/>
</dbReference>
<reference evidence="1" key="1">
    <citation type="journal article" date="2021" name="Proc. Natl. Acad. Sci. U.S.A.">
        <title>A Catalog of Tens of Thousands of Viruses from Human Metagenomes Reveals Hidden Associations with Chronic Diseases.</title>
        <authorList>
            <person name="Tisza M.J."/>
            <person name="Buck C.B."/>
        </authorList>
    </citation>
    <scope>NUCLEOTIDE SEQUENCE</scope>
    <source>
        <strain evidence="1">CtGa111</strain>
    </source>
</reference>
<proteinExistence type="predicted"/>
<accession>A0A8S5VDP2</accession>
<protein>
    <submittedName>
        <fullName evidence="1">Uncharacterized protein</fullName>
    </submittedName>
</protein>
<sequence>MPLSIRRRIVAQAFGYRFQILQEATIKSASSIFSIPTD</sequence>
<organism evidence="1">
    <name type="scientific">Siphoviridae sp. ctGa111</name>
    <dbReference type="NCBI Taxonomy" id="2825413"/>
    <lineage>
        <taxon>Viruses</taxon>
        <taxon>Duplodnaviria</taxon>
        <taxon>Heunggongvirae</taxon>
        <taxon>Uroviricota</taxon>
        <taxon>Caudoviricetes</taxon>
    </lineage>
</organism>